<protein>
    <recommendedName>
        <fullName evidence="11">Cytochrome P450</fullName>
    </recommendedName>
</protein>
<proteinExistence type="inferred from homology"/>
<dbReference type="PANTHER" id="PTHR24284">
    <property type="entry name" value="CYTOCHROME P450 FAMILY"/>
    <property type="match status" value="1"/>
</dbReference>
<accession>A0AA36DGP2</accession>
<dbReference type="PRINTS" id="PR00463">
    <property type="entry name" value="EP450I"/>
</dbReference>
<feature type="binding site" description="axial binding residue" evidence="7">
    <location>
        <position position="434"/>
    </location>
    <ligand>
        <name>heme</name>
        <dbReference type="ChEBI" id="CHEBI:30413"/>
    </ligand>
    <ligandPart>
        <name>Fe</name>
        <dbReference type="ChEBI" id="CHEBI:18248"/>
    </ligandPart>
</feature>
<keyword evidence="3 7" id="KW-0479">Metal-binding</keyword>
<comment type="cofactor">
    <cofactor evidence="1 7">
        <name>heme</name>
        <dbReference type="ChEBI" id="CHEBI:30413"/>
    </cofactor>
</comment>
<dbReference type="InterPro" id="IPR036396">
    <property type="entry name" value="Cyt_P450_sf"/>
</dbReference>
<dbReference type="PANTHER" id="PTHR24284:SF1">
    <property type="entry name" value="CYTOCHROME P450 FAMILY"/>
    <property type="match status" value="1"/>
</dbReference>
<reference evidence="9" key="1">
    <citation type="submission" date="2023-06" db="EMBL/GenBank/DDBJ databases">
        <authorList>
            <person name="Delattre M."/>
        </authorList>
    </citation>
    <scope>NUCLEOTIDE SEQUENCE</scope>
    <source>
        <strain evidence="9">AF72</strain>
    </source>
</reference>
<dbReference type="GO" id="GO:0020037">
    <property type="term" value="F:heme binding"/>
    <property type="evidence" value="ECO:0007669"/>
    <property type="project" value="InterPro"/>
</dbReference>
<evidence type="ECO:0000256" key="8">
    <source>
        <dbReference type="RuleBase" id="RU000461"/>
    </source>
</evidence>
<dbReference type="Gene3D" id="1.10.630.10">
    <property type="entry name" value="Cytochrome P450"/>
    <property type="match status" value="1"/>
</dbReference>
<evidence type="ECO:0000256" key="6">
    <source>
        <dbReference type="ARBA" id="ARBA00023033"/>
    </source>
</evidence>
<feature type="non-terminal residue" evidence="9">
    <location>
        <position position="1"/>
    </location>
</feature>
<dbReference type="AlphaFoldDB" id="A0AA36DGP2"/>
<evidence type="ECO:0000256" key="4">
    <source>
        <dbReference type="ARBA" id="ARBA00023002"/>
    </source>
</evidence>
<evidence type="ECO:0000256" key="3">
    <source>
        <dbReference type="ARBA" id="ARBA00022723"/>
    </source>
</evidence>
<dbReference type="GO" id="GO:0005506">
    <property type="term" value="F:iron ion binding"/>
    <property type="evidence" value="ECO:0007669"/>
    <property type="project" value="InterPro"/>
</dbReference>
<evidence type="ECO:0000313" key="9">
    <source>
        <dbReference type="EMBL" id="CAJ0587325.1"/>
    </source>
</evidence>
<comment type="caution">
    <text evidence="9">The sequence shown here is derived from an EMBL/GenBank/DDBJ whole genome shotgun (WGS) entry which is preliminary data.</text>
</comment>
<dbReference type="PRINTS" id="PR00385">
    <property type="entry name" value="P450"/>
</dbReference>
<evidence type="ECO:0000313" key="10">
    <source>
        <dbReference type="Proteomes" id="UP001177023"/>
    </source>
</evidence>
<organism evidence="9 10">
    <name type="scientific">Mesorhabditis spiculigera</name>
    <dbReference type="NCBI Taxonomy" id="96644"/>
    <lineage>
        <taxon>Eukaryota</taxon>
        <taxon>Metazoa</taxon>
        <taxon>Ecdysozoa</taxon>
        <taxon>Nematoda</taxon>
        <taxon>Chromadorea</taxon>
        <taxon>Rhabditida</taxon>
        <taxon>Rhabditina</taxon>
        <taxon>Rhabditomorpha</taxon>
        <taxon>Rhabditoidea</taxon>
        <taxon>Rhabditidae</taxon>
        <taxon>Mesorhabditinae</taxon>
        <taxon>Mesorhabditis</taxon>
    </lineage>
</organism>
<evidence type="ECO:0000256" key="5">
    <source>
        <dbReference type="ARBA" id="ARBA00023004"/>
    </source>
</evidence>
<evidence type="ECO:0000256" key="1">
    <source>
        <dbReference type="ARBA" id="ARBA00001971"/>
    </source>
</evidence>
<dbReference type="Pfam" id="PF00067">
    <property type="entry name" value="p450"/>
    <property type="match status" value="1"/>
</dbReference>
<dbReference type="PROSITE" id="PS00086">
    <property type="entry name" value="CYTOCHROME_P450"/>
    <property type="match status" value="1"/>
</dbReference>
<keyword evidence="5 7" id="KW-0408">Iron</keyword>
<comment type="similarity">
    <text evidence="2 8">Belongs to the cytochrome P450 family.</text>
</comment>
<dbReference type="GO" id="GO:0004497">
    <property type="term" value="F:monooxygenase activity"/>
    <property type="evidence" value="ECO:0007669"/>
    <property type="project" value="UniProtKB-KW"/>
</dbReference>
<dbReference type="InterPro" id="IPR017972">
    <property type="entry name" value="Cyt_P450_CS"/>
</dbReference>
<evidence type="ECO:0000256" key="7">
    <source>
        <dbReference type="PIRSR" id="PIRSR602401-1"/>
    </source>
</evidence>
<keyword evidence="4 8" id="KW-0560">Oxidoreductase</keyword>
<dbReference type="InterPro" id="IPR002401">
    <property type="entry name" value="Cyt_P450_E_grp-I"/>
</dbReference>
<keyword evidence="6 8" id="KW-0503">Monooxygenase</keyword>
<dbReference type="InterPro" id="IPR001128">
    <property type="entry name" value="Cyt_P450"/>
</dbReference>
<sequence length="489" mass="55423">MLAVLLLAIIWGIVAYYRWVRQFPPGPFPWPIIGNLPQLAISQYPHKTIEAIGRPYGPVFTVFLPLPVIVITGYDEHKEALLGPKADNFSSRPDNPSDSLFMNVPNGGIIFSEGMEWTEQRTFTLQCLRLFGVGSRMMEAKILSSVQILFDHLDTLPSSNIDINWPLHLCVGNVVHEILFGQSVPHQQSQELKHYQDRIDLAMQMVRSRASVLIVQALPWTRHLPLIGKWGYHELRGIAEELIGYVERQIEQSGEEPSFVNQYKQEMTRKGPSASFTYDNLVNTVTDLWLAGMETAATTIRWAIVLLTAHPDVQERLADEIRGVAGDRMISIGDKAQMPYAQAVICEIHRMANVVTFNVFHKTYRDDRLGKHFIPAGSTVLPQISAVLTAEELFENPDQFNPERFIKRTKDGAIQLRKDRMEKVIAFSLGKRQCAGEALARMEVFLITLAMVQRYRLLPATPCSPLPSLKPIFGILQTPPPFEWTLEER</sequence>
<dbReference type="SUPFAM" id="SSF48264">
    <property type="entry name" value="Cytochrome P450"/>
    <property type="match status" value="1"/>
</dbReference>
<keyword evidence="7 8" id="KW-0349">Heme</keyword>
<keyword evidence="10" id="KW-1185">Reference proteome</keyword>
<dbReference type="Proteomes" id="UP001177023">
    <property type="component" value="Unassembled WGS sequence"/>
</dbReference>
<evidence type="ECO:0000256" key="2">
    <source>
        <dbReference type="ARBA" id="ARBA00010617"/>
    </source>
</evidence>
<dbReference type="GO" id="GO:0016705">
    <property type="term" value="F:oxidoreductase activity, acting on paired donors, with incorporation or reduction of molecular oxygen"/>
    <property type="evidence" value="ECO:0007669"/>
    <property type="project" value="InterPro"/>
</dbReference>
<dbReference type="EMBL" id="CATQJA010002710">
    <property type="protein sequence ID" value="CAJ0587325.1"/>
    <property type="molecule type" value="Genomic_DNA"/>
</dbReference>
<name>A0AA36DGP2_9BILA</name>
<evidence type="ECO:0008006" key="11">
    <source>
        <dbReference type="Google" id="ProtNLM"/>
    </source>
</evidence>
<dbReference type="FunFam" id="1.10.630.10:FF:000036">
    <property type="entry name" value="CYtochrome P450 family"/>
    <property type="match status" value="1"/>
</dbReference>
<gene>
    <name evidence="9" type="ORF">MSPICULIGERA_LOCUS25299</name>
</gene>